<comment type="function">
    <text evidence="12">Cytochrome bo(3) ubiquinol terminal oxidase is the component of the aerobic respiratory chain of E.coli that predominates when cells are grown at high aeration. Has proton pump activity across the membrane in addition to electron transfer, pumping 2 protons/electron.</text>
</comment>
<comment type="similarity">
    <text evidence="2">Belongs to the cytochrome c oxidase bacterial subunit 4 family.</text>
</comment>
<keyword evidence="9 17" id="KW-1133">Transmembrane helix</keyword>
<evidence type="ECO:0000313" key="19">
    <source>
        <dbReference type="Proteomes" id="UP000192656"/>
    </source>
</evidence>
<evidence type="ECO:0000256" key="11">
    <source>
        <dbReference type="ARBA" id="ARBA00023136"/>
    </source>
</evidence>
<feature type="transmembrane region" description="Helical" evidence="17">
    <location>
        <begin position="82"/>
        <end position="103"/>
    </location>
</feature>
<evidence type="ECO:0000256" key="9">
    <source>
        <dbReference type="ARBA" id="ARBA00022989"/>
    </source>
</evidence>
<proteinExistence type="inferred from homology"/>
<evidence type="ECO:0000256" key="17">
    <source>
        <dbReference type="SAM" id="Phobius"/>
    </source>
</evidence>
<dbReference type="GO" id="GO:0005886">
    <property type="term" value="C:plasma membrane"/>
    <property type="evidence" value="ECO:0007669"/>
    <property type="project" value="UniProtKB-SubCell"/>
</dbReference>
<comment type="subcellular location">
    <subcellularLocation>
        <location evidence="1">Cell membrane</location>
        <topology evidence="1">Multi-pass membrane protein</topology>
    </subcellularLocation>
</comment>
<evidence type="ECO:0000256" key="7">
    <source>
        <dbReference type="ARBA" id="ARBA00022692"/>
    </source>
</evidence>
<evidence type="ECO:0000256" key="14">
    <source>
        <dbReference type="ARBA" id="ARBA00030211"/>
    </source>
</evidence>
<dbReference type="GO" id="GO:0009319">
    <property type="term" value="C:cytochrome o ubiquinol oxidase complex"/>
    <property type="evidence" value="ECO:0007669"/>
    <property type="project" value="TreeGrafter"/>
</dbReference>
<evidence type="ECO:0000256" key="16">
    <source>
        <dbReference type="ARBA" id="ARBA00032185"/>
    </source>
</evidence>
<dbReference type="OrthoDB" id="7278008at2"/>
<dbReference type="PANTHER" id="PTHR36835:SF1">
    <property type="entry name" value="CYTOCHROME BO(3) UBIQUINOL OXIDASE SUBUNIT 4"/>
    <property type="match status" value="1"/>
</dbReference>
<evidence type="ECO:0000256" key="8">
    <source>
        <dbReference type="ARBA" id="ARBA00022982"/>
    </source>
</evidence>
<sequence>MSTDASTQESIKAEHRRELRSYYWGFAGAVVLTAFSFLAAIWQPFGPFVAYCGLGVFAVAQILVHFRCFLHIDLSSQKREDLQLLLFTAMIIFIMVAGTVWILGSLMDRMM</sequence>
<evidence type="ECO:0000313" key="18">
    <source>
        <dbReference type="EMBL" id="SMC90957.1"/>
    </source>
</evidence>
<dbReference type="GO" id="GO:0015078">
    <property type="term" value="F:proton transmembrane transporter activity"/>
    <property type="evidence" value="ECO:0007669"/>
    <property type="project" value="TreeGrafter"/>
</dbReference>
<keyword evidence="6" id="KW-1003">Cell membrane</keyword>
<keyword evidence="7 17" id="KW-0812">Transmembrane</keyword>
<comment type="subunit">
    <text evidence="3">Heterooctamer of two A chains, two B chains, two C chains and two D chains.</text>
</comment>
<feature type="transmembrane region" description="Helical" evidence="17">
    <location>
        <begin position="48"/>
        <end position="70"/>
    </location>
</feature>
<dbReference type="GO" id="GO:0015990">
    <property type="term" value="P:electron transport coupled proton transport"/>
    <property type="evidence" value="ECO:0007669"/>
    <property type="project" value="InterPro"/>
</dbReference>
<gene>
    <name evidence="18" type="ORF">SAMN06297251_11226</name>
</gene>
<dbReference type="GO" id="GO:0009486">
    <property type="term" value="F:cytochrome bo3 ubiquinol oxidase activity"/>
    <property type="evidence" value="ECO:0007669"/>
    <property type="project" value="InterPro"/>
</dbReference>
<dbReference type="InterPro" id="IPR050968">
    <property type="entry name" value="Cytochrome_c_oxidase_bac_sub4"/>
</dbReference>
<evidence type="ECO:0000256" key="13">
    <source>
        <dbReference type="ARBA" id="ARBA00030071"/>
    </source>
</evidence>
<dbReference type="EMBL" id="FWXR01000012">
    <property type="protein sequence ID" value="SMC90957.1"/>
    <property type="molecule type" value="Genomic_DNA"/>
</dbReference>
<evidence type="ECO:0000256" key="15">
    <source>
        <dbReference type="ARBA" id="ARBA00031887"/>
    </source>
</evidence>
<evidence type="ECO:0000256" key="12">
    <source>
        <dbReference type="ARBA" id="ARBA00025694"/>
    </source>
</evidence>
<evidence type="ECO:0000256" key="3">
    <source>
        <dbReference type="ARBA" id="ARBA00011700"/>
    </source>
</evidence>
<dbReference type="InterPro" id="IPR005171">
    <property type="entry name" value="Cyt_c_oxidase_su4_prok"/>
</dbReference>
<keyword evidence="19" id="KW-1185">Reference proteome</keyword>
<name>A0A1W2D0A9_9HYPH</name>
<evidence type="ECO:0000256" key="4">
    <source>
        <dbReference type="ARBA" id="ARBA00014689"/>
    </source>
</evidence>
<dbReference type="STRING" id="937218.SAMN06297251_11226"/>
<evidence type="ECO:0000256" key="10">
    <source>
        <dbReference type="ARBA" id="ARBA00023002"/>
    </source>
</evidence>
<protein>
    <recommendedName>
        <fullName evidence="4">Cytochrome bo(3) ubiquinol oxidase subunit 4</fullName>
    </recommendedName>
    <alternativeName>
        <fullName evidence="16">Cytochrome o ubiquinol oxidase subunit 4</fullName>
    </alternativeName>
    <alternativeName>
        <fullName evidence="13">Oxidase bo(3) subunit 4</fullName>
    </alternativeName>
    <alternativeName>
        <fullName evidence="14">Ubiquinol oxidase polypeptide IV</fullName>
    </alternativeName>
    <alternativeName>
        <fullName evidence="15">Ubiquinol oxidase subunit 4</fullName>
    </alternativeName>
</protein>
<dbReference type="AlphaFoldDB" id="A0A1W2D0A9"/>
<keyword evidence="11 17" id="KW-0472">Membrane</keyword>
<dbReference type="GO" id="GO:0019646">
    <property type="term" value="P:aerobic electron transport chain"/>
    <property type="evidence" value="ECO:0007669"/>
    <property type="project" value="TreeGrafter"/>
</dbReference>
<keyword evidence="5" id="KW-0813">Transport</keyword>
<dbReference type="Proteomes" id="UP000192656">
    <property type="component" value="Unassembled WGS sequence"/>
</dbReference>
<dbReference type="RefSeq" id="WP_084410608.1">
    <property type="nucleotide sequence ID" value="NZ_FWXR01000012.1"/>
</dbReference>
<dbReference type="PANTHER" id="PTHR36835">
    <property type="entry name" value="CYTOCHROME BO(3) UBIQUINOL OXIDASE SUBUNIT 4"/>
    <property type="match status" value="1"/>
</dbReference>
<evidence type="ECO:0000256" key="6">
    <source>
        <dbReference type="ARBA" id="ARBA00022475"/>
    </source>
</evidence>
<keyword evidence="8" id="KW-0249">Electron transport</keyword>
<accession>A0A1W2D0A9</accession>
<feature type="transmembrane region" description="Helical" evidence="17">
    <location>
        <begin position="21"/>
        <end position="42"/>
    </location>
</feature>
<evidence type="ECO:0000256" key="2">
    <source>
        <dbReference type="ARBA" id="ARBA00008079"/>
    </source>
</evidence>
<dbReference type="InterPro" id="IPR014210">
    <property type="entry name" value="Cyt_o_ubiqinol_oxidase_su4"/>
</dbReference>
<dbReference type="Pfam" id="PF03626">
    <property type="entry name" value="COX4_pro"/>
    <property type="match status" value="1"/>
</dbReference>
<reference evidence="18 19" key="1">
    <citation type="submission" date="2017-04" db="EMBL/GenBank/DDBJ databases">
        <authorList>
            <person name="Afonso C.L."/>
            <person name="Miller P.J."/>
            <person name="Scott M.A."/>
            <person name="Spackman E."/>
            <person name="Goraichik I."/>
            <person name="Dimitrov K.M."/>
            <person name="Suarez D.L."/>
            <person name="Swayne D.E."/>
        </authorList>
    </citation>
    <scope>NUCLEOTIDE SEQUENCE [LARGE SCALE GENOMIC DNA]</scope>
    <source>
        <strain evidence="18 19">CGMCC 1.10972</strain>
    </source>
</reference>
<organism evidence="18 19">
    <name type="scientific">Fulvimarina manganoxydans</name>
    <dbReference type="NCBI Taxonomy" id="937218"/>
    <lineage>
        <taxon>Bacteria</taxon>
        <taxon>Pseudomonadati</taxon>
        <taxon>Pseudomonadota</taxon>
        <taxon>Alphaproteobacteria</taxon>
        <taxon>Hyphomicrobiales</taxon>
        <taxon>Aurantimonadaceae</taxon>
        <taxon>Fulvimarina</taxon>
    </lineage>
</organism>
<keyword evidence="10" id="KW-0560">Oxidoreductase</keyword>
<evidence type="ECO:0000256" key="5">
    <source>
        <dbReference type="ARBA" id="ARBA00022448"/>
    </source>
</evidence>
<evidence type="ECO:0000256" key="1">
    <source>
        <dbReference type="ARBA" id="ARBA00004651"/>
    </source>
</evidence>
<dbReference type="NCBIfam" id="TIGR02847">
    <property type="entry name" value="CyoD"/>
    <property type="match status" value="1"/>
</dbReference>